<evidence type="ECO:0000256" key="5">
    <source>
        <dbReference type="ARBA" id="ARBA00023136"/>
    </source>
</evidence>
<evidence type="ECO:0008006" key="11">
    <source>
        <dbReference type="Google" id="ProtNLM"/>
    </source>
</evidence>
<evidence type="ECO:0000256" key="4">
    <source>
        <dbReference type="ARBA" id="ARBA00022989"/>
    </source>
</evidence>
<evidence type="ECO:0000259" key="7">
    <source>
        <dbReference type="Pfam" id="PF02687"/>
    </source>
</evidence>
<feature type="transmembrane region" description="Helical" evidence="6">
    <location>
        <begin position="423"/>
        <end position="443"/>
    </location>
</feature>
<organism evidence="9 10">
    <name type="scientific">Arsenicibacter rosenii</name>
    <dbReference type="NCBI Taxonomy" id="1750698"/>
    <lineage>
        <taxon>Bacteria</taxon>
        <taxon>Pseudomonadati</taxon>
        <taxon>Bacteroidota</taxon>
        <taxon>Cytophagia</taxon>
        <taxon>Cytophagales</taxon>
        <taxon>Spirosomataceae</taxon>
        <taxon>Arsenicibacter</taxon>
    </lineage>
</organism>
<dbReference type="AlphaFoldDB" id="A0A1S2VDG3"/>
<evidence type="ECO:0000256" key="3">
    <source>
        <dbReference type="ARBA" id="ARBA00022692"/>
    </source>
</evidence>
<keyword evidence="3 6" id="KW-0812">Transmembrane</keyword>
<sequence length="789" mass="87322">MLRSYFTIALRNLWKHRLFTAINIFGLASGLTVCLLAITHIRTAFTYDTFHPNPERIYRVLTDVEDKGSNLTAFATSPMPLAPLLTRDYALAEKMTRFTRVYGDVDVNHKRLDAMSYAVDPDFFSMFGFRIRSGSPATAPNTVVLTDETAKRFFGKANPIGQTVRIGDLPPMTVTGILADDHRNSHLRFDLLMSLNGANANARKYLNDWTNYAGGYTYVRLKPNTPAITFDRILTDISASICRTTQFPYAKRYSFRSQPLTSISPAFKELAFSTYEPQIGGLSVEMAVGLVTLLLAGFNYVNLTLARSLSRAREVGIRKVSGAVRWQLIGQFMAESVVLSVLALLLAFVFLQLVTPMPFVQQWLVKGATWDLSLFSLFVSFALLAGLLAGFVPARILSSFEPAQVLRSQTGLKVIKGISLRKSLIVAQFTISLIAMIGLLTMIRQHRFMASSNYGFRTERVLSIPLGGVPYQRLANDLKTVAGVEELSPLSVMLADHGGDNHTMVRRNRSATDSVGTMSISADAGFIPAMGLHLVAGQNLPVSHRDSSGRLVLVNQEMVKALKLGDARDAVGKTIWLNDSTDVQIAGVIADFRYATMAWAIMPLLIQYEPGRFHYLNVTVAKDADTQVLADVKRIWKKLAPYESFDGQWYTDYLDQRHSHNDDIFFMSLLVGLALSIACLGLLGMVTYNTTLRIKEVGIRKVLGAKVGELVWLLSWDFVRLLLISSVIAFPLGTLLGYAFLLSFAYHVSIGIETLGGCLGLLLLIGSLTIGWRTYRVAQTNPANSLRAE</sequence>
<dbReference type="GO" id="GO:0005886">
    <property type="term" value="C:plasma membrane"/>
    <property type="evidence" value="ECO:0007669"/>
    <property type="project" value="UniProtKB-SubCell"/>
</dbReference>
<evidence type="ECO:0000313" key="10">
    <source>
        <dbReference type="Proteomes" id="UP000181790"/>
    </source>
</evidence>
<dbReference type="RefSeq" id="WP_071506160.1">
    <property type="nucleotide sequence ID" value="NZ_MORL01000026.1"/>
</dbReference>
<evidence type="ECO:0000256" key="6">
    <source>
        <dbReference type="SAM" id="Phobius"/>
    </source>
</evidence>
<dbReference type="Pfam" id="PF12704">
    <property type="entry name" value="MacB_PCD"/>
    <property type="match status" value="2"/>
</dbReference>
<feature type="domain" description="MacB-like periplasmic core" evidence="8">
    <location>
        <begin position="20"/>
        <end position="225"/>
    </location>
</feature>
<accession>A0A1S2VDG3</accession>
<feature type="transmembrane region" description="Helical" evidence="6">
    <location>
        <begin position="21"/>
        <end position="41"/>
    </location>
</feature>
<comment type="caution">
    <text evidence="9">The sequence shown here is derived from an EMBL/GenBank/DDBJ whole genome shotgun (WGS) entry which is preliminary data.</text>
</comment>
<feature type="transmembrane region" description="Helical" evidence="6">
    <location>
        <begin position="710"/>
        <end position="732"/>
    </location>
</feature>
<dbReference type="EMBL" id="MORL01000026">
    <property type="protein sequence ID" value="OIN56256.1"/>
    <property type="molecule type" value="Genomic_DNA"/>
</dbReference>
<keyword evidence="2" id="KW-1003">Cell membrane</keyword>
<dbReference type="InterPro" id="IPR050250">
    <property type="entry name" value="Macrolide_Exporter_MacB"/>
</dbReference>
<dbReference type="InterPro" id="IPR003838">
    <property type="entry name" value="ABC3_permease_C"/>
</dbReference>
<name>A0A1S2VDG3_9BACT</name>
<dbReference type="Pfam" id="PF02687">
    <property type="entry name" value="FtsX"/>
    <property type="match status" value="2"/>
</dbReference>
<feature type="transmembrane region" description="Helical" evidence="6">
    <location>
        <begin position="744"/>
        <end position="766"/>
    </location>
</feature>
<feature type="transmembrane region" description="Helical" evidence="6">
    <location>
        <begin position="374"/>
        <end position="397"/>
    </location>
</feature>
<dbReference type="PANTHER" id="PTHR30572:SF18">
    <property type="entry name" value="ABC-TYPE MACROLIDE FAMILY EXPORT SYSTEM PERMEASE COMPONENT 2"/>
    <property type="match status" value="1"/>
</dbReference>
<dbReference type="InterPro" id="IPR025857">
    <property type="entry name" value="MacB_PCD"/>
</dbReference>
<evidence type="ECO:0000256" key="1">
    <source>
        <dbReference type="ARBA" id="ARBA00004651"/>
    </source>
</evidence>
<evidence type="ECO:0000256" key="2">
    <source>
        <dbReference type="ARBA" id="ARBA00022475"/>
    </source>
</evidence>
<protein>
    <recommendedName>
        <fullName evidence="11">ABC transporter permease</fullName>
    </recommendedName>
</protein>
<dbReference type="OrthoDB" id="5933722at2"/>
<keyword evidence="10" id="KW-1185">Reference proteome</keyword>
<dbReference type="GO" id="GO:0022857">
    <property type="term" value="F:transmembrane transporter activity"/>
    <property type="evidence" value="ECO:0007669"/>
    <property type="project" value="TreeGrafter"/>
</dbReference>
<dbReference type="PANTHER" id="PTHR30572">
    <property type="entry name" value="MEMBRANE COMPONENT OF TRANSPORTER-RELATED"/>
    <property type="match status" value="1"/>
</dbReference>
<feature type="domain" description="MacB-like periplasmic core" evidence="8">
    <location>
        <begin position="432"/>
        <end position="632"/>
    </location>
</feature>
<evidence type="ECO:0000259" key="8">
    <source>
        <dbReference type="Pfam" id="PF12704"/>
    </source>
</evidence>
<feature type="transmembrane region" description="Helical" evidence="6">
    <location>
        <begin position="286"/>
        <end position="305"/>
    </location>
</feature>
<feature type="domain" description="ABC3 transporter permease C-terminal" evidence="7">
    <location>
        <begin position="287"/>
        <end position="402"/>
    </location>
</feature>
<dbReference type="Proteomes" id="UP000181790">
    <property type="component" value="Unassembled WGS sequence"/>
</dbReference>
<comment type="subcellular location">
    <subcellularLocation>
        <location evidence="1">Cell membrane</location>
        <topology evidence="1">Multi-pass membrane protein</topology>
    </subcellularLocation>
</comment>
<evidence type="ECO:0000313" key="9">
    <source>
        <dbReference type="EMBL" id="OIN56256.1"/>
    </source>
</evidence>
<feature type="domain" description="ABC3 transporter permease C-terminal" evidence="7">
    <location>
        <begin position="669"/>
        <end position="782"/>
    </location>
</feature>
<proteinExistence type="predicted"/>
<gene>
    <name evidence="9" type="ORF">BLX24_26020</name>
</gene>
<reference evidence="9 10" key="1">
    <citation type="submission" date="2016-10" db="EMBL/GenBank/DDBJ databases">
        <title>Arsenicibacter rosenii gen. nov., sp. nov., an efficient arsenic-methylating bacterium isolated from an arsenic-contaminated paddy soil.</title>
        <authorList>
            <person name="Huang K."/>
        </authorList>
    </citation>
    <scope>NUCLEOTIDE SEQUENCE [LARGE SCALE GENOMIC DNA]</scope>
    <source>
        <strain evidence="9 10">SM-1</strain>
    </source>
</reference>
<feature type="transmembrane region" description="Helical" evidence="6">
    <location>
        <begin position="664"/>
        <end position="689"/>
    </location>
</feature>
<keyword evidence="5 6" id="KW-0472">Membrane</keyword>
<feature type="transmembrane region" description="Helical" evidence="6">
    <location>
        <begin position="326"/>
        <end position="354"/>
    </location>
</feature>
<keyword evidence="4 6" id="KW-1133">Transmembrane helix</keyword>